<protein>
    <submittedName>
        <fullName evidence="1">Uncharacterized protein</fullName>
    </submittedName>
</protein>
<organism evidence="1">
    <name type="scientific">Xanthomonas hortorum pv. pelargonii</name>
    <dbReference type="NCBI Taxonomy" id="453602"/>
    <lineage>
        <taxon>Bacteria</taxon>
        <taxon>Pseudomonadati</taxon>
        <taxon>Pseudomonadota</taxon>
        <taxon>Gammaproteobacteria</taxon>
        <taxon>Lysobacterales</taxon>
        <taxon>Lysobacteraceae</taxon>
        <taxon>Xanthomonas</taxon>
    </lineage>
</organism>
<name>A0A6V7EBJ9_9XANT</name>
<dbReference type="EMBL" id="LR828261">
    <property type="protein sequence ID" value="CAD0348529.1"/>
    <property type="molecule type" value="Genomic_DNA"/>
</dbReference>
<accession>A0A6V7EBJ9</accession>
<dbReference type="EMBL" id="LR828261">
    <property type="protein sequence ID" value="CAD0348535.1"/>
    <property type="molecule type" value="Genomic_DNA"/>
</dbReference>
<sequence>MKRLNSVWHRDFVHVLHAVRLLVRIIAISEERQAQSLKLLLRYRDDYTWREGSAATDRRFPDITKVLPAQAINTHSTPQIIGPNAIAHARCAL</sequence>
<proteinExistence type="predicted"/>
<evidence type="ECO:0000313" key="1">
    <source>
        <dbReference type="EMBL" id="CAD0348529.1"/>
    </source>
</evidence>
<dbReference type="AlphaFoldDB" id="A0A6V7EBJ9"/>
<reference evidence="1" key="1">
    <citation type="submission" date="2020-07" db="EMBL/GenBank/DDBJ databases">
        <authorList>
            <person name="Pothier F. J."/>
        </authorList>
    </citation>
    <scope>NUCLEOTIDE SEQUENCE</scope>
    <source>
        <strain evidence="1">CFBP 2533</strain>
    </source>
</reference>
<gene>
    <name evidence="1" type="ORF">CFBP2533_33840</name>
</gene>